<keyword evidence="2" id="KW-1185">Reference proteome</keyword>
<organism evidence="1 2">
    <name type="scientific">Rhizobium phage RHph_Y68</name>
    <dbReference type="NCBI Taxonomy" id="2509787"/>
    <lineage>
        <taxon>Viruses</taxon>
        <taxon>Duplodnaviria</taxon>
        <taxon>Heunggongvirae</taxon>
        <taxon>Uroviricota</taxon>
        <taxon>Caudoviricetes</taxon>
        <taxon>Pootjesviridae</taxon>
        <taxon>Staniewskivirinae</taxon>
        <taxon>Trinifflemingvirus</taxon>
        <taxon>Trinifflemingvirus Y68</taxon>
    </lineage>
</organism>
<dbReference type="Proteomes" id="UP000605518">
    <property type="component" value="Segment"/>
</dbReference>
<protein>
    <submittedName>
        <fullName evidence="1">Uncharacterized protein</fullName>
    </submittedName>
</protein>
<sequence length="75" mass="9112">MRKFEFDLINPKTFARFLVDYEFNFEIDFTKRRVIVHLDDSIDAINQFYTFMIDHYDPQITLSDILDSEIFPVKL</sequence>
<dbReference type="EMBL" id="MN988486">
    <property type="protein sequence ID" value="QIG68000.1"/>
    <property type="molecule type" value="Genomic_DNA"/>
</dbReference>
<reference evidence="1" key="1">
    <citation type="submission" date="2020-01" db="EMBL/GenBank/DDBJ databases">
        <title>Patterns of diversity and host range of bacteriophage communities associated with bean-nodulatin bacteria.</title>
        <authorList>
            <person name="Vann Cauwenberghe J."/>
            <person name="Santamaria R.I."/>
            <person name="Bustos P."/>
            <person name="Juarez S."/>
            <person name="Gonzalez V."/>
        </authorList>
    </citation>
    <scope>NUCLEOTIDE SEQUENCE</scope>
</reference>
<evidence type="ECO:0000313" key="2">
    <source>
        <dbReference type="Proteomes" id="UP000605518"/>
    </source>
</evidence>
<proteinExistence type="predicted"/>
<accession>A0A7S5QY75</accession>
<evidence type="ECO:0000313" key="1">
    <source>
        <dbReference type="EMBL" id="QIG68000.1"/>
    </source>
</evidence>
<name>A0A7S5QY75_9CAUD</name>
<gene>
    <name evidence="1" type="ORF">EVB55_065</name>
</gene>